<feature type="transmembrane region" description="Helical" evidence="7">
    <location>
        <begin position="271"/>
        <end position="291"/>
    </location>
</feature>
<evidence type="ECO:0000313" key="10">
    <source>
        <dbReference type="Proteomes" id="UP000616346"/>
    </source>
</evidence>
<evidence type="ECO:0000256" key="5">
    <source>
        <dbReference type="ARBA" id="ARBA00022989"/>
    </source>
</evidence>
<feature type="transmembrane region" description="Helical" evidence="7">
    <location>
        <begin position="234"/>
        <end position="259"/>
    </location>
</feature>
<comment type="subcellular location">
    <subcellularLocation>
        <location evidence="1">Membrane</location>
        <topology evidence="1">Multi-pass membrane protein</topology>
    </subcellularLocation>
</comment>
<evidence type="ECO:0000256" key="3">
    <source>
        <dbReference type="ARBA" id="ARBA00022679"/>
    </source>
</evidence>
<dbReference type="PANTHER" id="PTHR48090:SF1">
    <property type="entry name" value="PROPHAGE BACTOPRENOL GLUCOSYL TRANSFERASE HOMOLOG"/>
    <property type="match status" value="1"/>
</dbReference>
<keyword evidence="2" id="KW-0328">Glycosyltransferase</keyword>
<keyword evidence="3" id="KW-0808">Transferase</keyword>
<feature type="domain" description="Glycosyltransferase 2-like" evidence="8">
    <location>
        <begin position="5"/>
        <end position="171"/>
    </location>
</feature>
<sequence>MKLIIVVPCYNEEAVLAETTSQLSHVIATLKEQHSIDSGIILYVDDGSRDRTWELIERFSAEHDCVAGLKLAHNVGHQQALWAGLEWASAHADAAVSIDADLQDDVNAIYPMVDYYNKGIDIVYGVRKERKTDTFFKKNTALAFYRLMHGLGGEIVYNHADFRLMSRRTLQALVSFPERNLFLRGMVSSLGYPSAMVYYNRKERFAGESKYPLKKMISFALDGITSFSVRPLRYITYLGLFFILVAIFAIVYGLCSYAGGTTIPGWTSLLVSLWFIGGAILLACGIIGEYVGKIYKEVKRRPRYFVERVTPSLHSDLPA</sequence>
<keyword evidence="6 7" id="KW-0472">Membrane</keyword>
<protein>
    <submittedName>
        <fullName evidence="9">Glycosyltransferase family 2 protein</fullName>
    </submittedName>
</protein>
<dbReference type="InterPro" id="IPR029044">
    <property type="entry name" value="Nucleotide-diphossugar_trans"/>
</dbReference>
<evidence type="ECO:0000256" key="6">
    <source>
        <dbReference type="ARBA" id="ARBA00023136"/>
    </source>
</evidence>
<keyword evidence="10" id="KW-1185">Reference proteome</keyword>
<gene>
    <name evidence="9" type="ORF">H9626_12450</name>
</gene>
<dbReference type="InterPro" id="IPR001173">
    <property type="entry name" value="Glyco_trans_2-like"/>
</dbReference>
<dbReference type="SUPFAM" id="SSF53448">
    <property type="entry name" value="Nucleotide-diphospho-sugar transferases"/>
    <property type="match status" value="1"/>
</dbReference>
<proteinExistence type="predicted"/>
<keyword evidence="5 7" id="KW-1133">Transmembrane helix</keyword>
<dbReference type="Pfam" id="PF00535">
    <property type="entry name" value="Glycos_transf_2"/>
    <property type="match status" value="1"/>
</dbReference>
<comment type="caution">
    <text evidence="9">The sequence shown here is derived from an EMBL/GenBank/DDBJ whole genome shotgun (WGS) entry which is preliminary data.</text>
</comment>
<dbReference type="InterPro" id="IPR050256">
    <property type="entry name" value="Glycosyltransferase_2"/>
</dbReference>
<dbReference type="Proteomes" id="UP000616346">
    <property type="component" value="Unassembled WGS sequence"/>
</dbReference>
<accession>A0ABR8VE06</accession>
<dbReference type="CDD" id="cd04187">
    <property type="entry name" value="DPM1_like_bac"/>
    <property type="match status" value="1"/>
</dbReference>
<keyword evidence="4 7" id="KW-0812">Transmembrane</keyword>
<dbReference type="RefSeq" id="WP_178257528.1">
    <property type="nucleotide sequence ID" value="NZ_JACSPQ010000019.1"/>
</dbReference>
<reference evidence="9 10" key="1">
    <citation type="submission" date="2020-08" db="EMBL/GenBank/DDBJ databases">
        <title>A Genomic Blueprint of the Chicken Gut Microbiome.</title>
        <authorList>
            <person name="Gilroy R."/>
            <person name="Ravi A."/>
            <person name="Getino M."/>
            <person name="Pursley I."/>
            <person name="Horton D.L."/>
            <person name="Alikhan N.-F."/>
            <person name="Baker D."/>
            <person name="Gharbi K."/>
            <person name="Hall N."/>
            <person name="Watson M."/>
            <person name="Adriaenssens E.M."/>
            <person name="Foster-Nyarko E."/>
            <person name="Jarju S."/>
            <person name="Secka A."/>
            <person name="Antonio M."/>
            <person name="Oren A."/>
            <person name="Chaudhuri R."/>
            <person name="La Ragione R.M."/>
            <person name="Hildebrand F."/>
            <person name="Pallen M.J."/>
        </authorList>
    </citation>
    <scope>NUCLEOTIDE SEQUENCE [LARGE SCALE GENOMIC DNA]</scope>
    <source>
        <strain evidence="9 10">Sa1YUN3</strain>
    </source>
</reference>
<dbReference type="EMBL" id="JACSPQ010000019">
    <property type="protein sequence ID" value="MBD8003012.1"/>
    <property type="molecule type" value="Genomic_DNA"/>
</dbReference>
<dbReference type="PANTHER" id="PTHR48090">
    <property type="entry name" value="UNDECAPRENYL-PHOSPHATE 4-DEOXY-4-FORMAMIDO-L-ARABINOSE TRANSFERASE-RELATED"/>
    <property type="match status" value="1"/>
</dbReference>
<evidence type="ECO:0000256" key="7">
    <source>
        <dbReference type="SAM" id="Phobius"/>
    </source>
</evidence>
<evidence type="ECO:0000256" key="4">
    <source>
        <dbReference type="ARBA" id="ARBA00022692"/>
    </source>
</evidence>
<evidence type="ECO:0000313" key="9">
    <source>
        <dbReference type="EMBL" id="MBD8003012.1"/>
    </source>
</evidence>
<evidence type="ECO:0000256" key="2">
    <source>
        <dbReference type="ARBA" id="ARBA00022676"/>
    </source>
</evidence>
<evidence type="ECO:0000259" key="8">
    <source>
        <dbReference type="Pfam" id="PF00535"/>
    </source>
</evidence>
<evidence type="ECO:0000256" key="1">
    <source>
        <dbReference type="ARBA" id="ARBA00004141"/>
    </source>
</evidence>
<organism evidence="9 10">
    <name type="scientific">Phocaeicola faecium</name>
    <dbReference type="NCBI Taxonomy" id="2762213"/>
    <lineage>
        <taxon>Bacteria</taxon>
        <taxon>Pseudomonadati</taxon>
        <taxon>Bacteroidota</taxon>
        <taxon>Bacteroidia</taxon>
        <taxon>Bacteroidales</taxon>
        <taxon>Bacteroidaceae</taxon>
        <taxon>Phocaeicola</taxon>
    </lineage>
</organism>
<dbReference type="Gene3D" id="3.90.550.10">
    <property type="entry name" value="Spore Coat Polysaccharide Biosynthesis Protein SpsA, Chain A"/>
    <property type="match status" value="1"/>
</dbReference>
<name>A0ABR8VE06_9BACT</name>